<protein>
    <submittedName>
        <fullName evidence="1">Complexed with cef1p</fullName>
    </submittedName>
</protein>
<keyword evidence="2" id="KW-1185">Reference proteome</keyword>
<name>A0ACC3DSS8_9PEZI</name>
<evidence type="ECO:0000313" key="1">
    <source>
        <dbReference type="EMBL" id="KAK3079614.1"/>
    </source>
</evidence>
<proteinExistence type="predicted"/>
<dbReference type="EMBL" id="JAWDJW010001027">
    <property type="protein sequence ID" value="KAK3079614.1"/>
    <property type="molecule type" value="Genomic_DNA"/>
</dbReference>
<comment type="caution">
    <text evidence="1">The sequence shown here is derived from an EMBL/GenBank/DDBJ whole genome shotgun (WGS) entry which is preliminary data.</text>
</comment>
<accession>A0ACC3DSS8</accession>
<organism evidence="1 2">
    <name type="scientific">Coniosporium uncinatum</name>
    <dbReference type="NCBI Taxonomy" id="93489"/>
    <lineage>
        <taxon>Eukaryota</taxon>
        <taxon>Fungi</taxon>
        <taxon>Dikarya</taxon>
        <taxon>Ascomycota</taxon>
        <taxon>Pezizomycotina</taxon>
        <taxon>Dothideomycetes</taxon>
        <taxon>Dothideomycetes incertae sedis</taxon>
        <taxon>Coniosporium</taxon>
    </lineage>
</organism>
<sequence length="254" mass="29139">MTTAHRPTFDPASTPDQNNQLSPLISHQAQGKAAQRGPAYHQRLLPAHMVLKQRQADPNWKPGDMRADLLKAEAIHFAKVNGTPLPPEYADGEKFLTGPKRKIDAVTGEEEDEEEDWETKKMRVLVETRHLDADSSSSEDESSEDEVEEEDETTLLMRELEKIKQERAEKKAKEEAEKAAEEQEEREYDIAKGNPLLNPKDFNVKKRWDHDVVFKNQARGTEEKKGKEFVNDLLRSDFHIKFMVKCLYEGIDVS</sequence>
<reference evidence="1" key="1">
    <citation type="submission" date="2024-09" db="EMBL/GenBank/DDBJ databases">
        <title>Black Yeasts Isolated from many extreme environments.</title>
        <authorList>
            <person name="Coleine C."/>
            <person name="Stajich J.E."/>
            <person name="Selbmann L."/>
        </authorList>
    </citation>
    <scope>NUCLEOTIDE SEQUENCE</scope>
    <source>
        <strain evidence="1">CCFEE 5737</strain>
    </source>
</reference>
<evidence type="ECO:0000313" key="2">
    <source>
        <dbReference type="Proteomes" id="UP001186974"/>
    </source>
</evidence>
<gene>
    <name evidence="1" type="primary">CWC15</name>
    <name evidence="1" type="ORF">LTS18_004409</name>
</gene>
<dbReference type="Proteomes" id="UP001186974">
    <property type="component" value="Unassembled WGS sequence"/>
</dbReference>